<evidence type="ECO:0000313" key="2">
    <source>
        <dbReference type="Proteomes" id="UP001159663"/>
    </source>
</evidence>
<protein>
    <submittedName>
        <fullName evidence="1">Type II secretion system protein</fullName>
    </submittedName>
</protein>
<comment type="caution">
    <text evidence="1">The sequence shown here is derived from an EMBL/GenBank/DDBJ whole genome shotgun (WGS) entry which is preliminary data.</text>
</comment>
<reference evidence="1" key="1">
    <citation type="submission" date="2022-01" db="EMBL/GenBank/DDBJ databases">
        <title>Vibrio aestuarianus Clade A and Clade B isolates are associated with Pacific oyster (Crassostrea gigas) disease outbreaks across Ireland.</title>
        <authorList>
            <person name="Coyle N."/>
            <person name="O'Toole C."/>
            <person name="Thomas J.C.L."/>
            <person name="Ryder D."/>
            <person name="Cheslett D."/>
            <person name="Feist S."/>
            <person name="Bean T."/>
            <person name="Joseph A."/>
            <person name="Waina A."/>
            <person name="Feil E."/>
            <person name="Verner-Jeffreys D.W."/>
        </authorList>
    </citation>
    <scope>NUCLEOTIDE SEQUENCE</scope>
    <source>
        <strain evidence="1">S/17/14 A</strain>
    </source>
</reference>
<dbReference type="Proteomes" id="UP001159663">
    <property type="component" value="Unassembled WGS sequence"/>
</dbReference>
<evidence type="ECO:0000313" key="1">
    <source>
        <dbReference type="EMBL" id="MDH5919872.1"/>
    </source>
</evidence>
<accession>A0AA43FUD7</accession>
<dbReference type="RefSeq" id="WP_280533540.1">
    <property type="nucleotide sequence ID" value="NZ_JAKMYX010000004.1"/>
</dbReference>
<dbReference type="AlphaFoldDB" id="A0AA43FUD7"/>
<dbReference type="EMBL" id="JAKMYX010000004">
    <property type="protein sequence ID" value="MDH5919872.1"/>
    <property type="molecule type" value="Genomic_DNA"/>
</dbReference>
<proteinExistence type="predicted"/>
<organism evidence="1 2">
    <name type="scientific">Vibrio splendidus</name>
    <dbReference type="NCBI Taxonomy" id="29497"/>
    <lineage>
        <taxon>Bacteria</taxon>
        <taxon>Pseudomonadati</taxon>
        <taxon>Pseudomonadota</taxon>
        <taxon>Gammaproteobacteria</taxon>
        <taxon>Vibrionales</taxon>
        <taxon>Vibrionaceae</taxon>
        <taxon>Vibrio</taxon>
    </lineage>
</organism>
<name>A0AA43FUD7_VIBSP</name>
<sequence>MMNNKMKTRLFKTGPMMNSALKQRGVGLVEFLITLGLILAIVGISYPVYHNYQEDKKAKAYGEHIRVLIERIHQYQYYKITEEGVDSTSQASWPATLDNLMNDYPEQYWGSCTIDRELNGECKLPDYVPWSHSRLSTYFYTDLTHIPAFNEHLVIRIPLHELDKDAKEWTRWSNVLIDIPGAKRAGNDIDITLRQATLALMYENIVMRDGFTTLTGDWDVGGAHGITNAKDVTLRASDGSQIAMSSLLSKSTTARHLDWVQKPKCIQGQTPQANLSIASLDLNTRDYIILGGVKPYILTQTATQWRVGISISVKQKSTGRETILTSGEALLTASCR</sequence>
<gene>
    <name evidence="1" type="ORF">L8R85_02430</name>
</gene>